<evidence type="ECO:0000313" key="2">
    <source>
        <dbReference type="Proteomes" id="UP000068603"/>
    </source>
</evidence>
<comment type="caution">
    <text evidence="1">The sequence shown here is derived from an EMBL/GenBank/DDBJ whole genome shotgun (WGS) entry which is preliminary data.</text>
</comment>
<dbReference type="AlphaFoldDB" id="A0A119XIN9"/>
<gene>
    <name evidence="1" type="ORF">WT44_31715</name>
</gene>
<dbReference type="KEGG" id="bstg:WT74_31900"/>
<evidence type="ECO:0000313" key="1">
    <source>
        <dbReference type="EMBL" id="KWA52241.1"/>
    </source>
</evidence>
<name>A0A119XIN9_9BURK</name>
<sequence>MIAGGISGNAGTSGNNGVGVSIGIGQGANVTIDGRPVSPTSSSKNGVGVGIGRSWFGASKFNSSFFKF</sequence>
<proteinExistence type="predicted"/>
<reference evidence="1 2" key="1">
    <citation type="submission" date="2015-11" db="EMBL/GenBank/DDBJ databases">
        <title>Expanding the genomic diversity of Burkholderia species for the development of highly accurate diagnostics.</title>
        <authorList>
            <person name="Sahl J."/>
            <person name="Keim P."/>
            <person name="Wagner D."/>
        </authorList>
    </citation>
    <scope>NUCLEOTIDE SEQUENCE [LARGE SCALE GENOMIC DNA]</scope>
    <source>
        <strain evidence="1 2">MSMB1960WGS</strain>
    </source>
</reference>
<organism evidence="1">
    <name type="scientific">Burkholderia stagnalis</name>
    <dbReference type="NCBI Taxonomy" id="1503054"/>
    <lineage>
        <taxon>Bacteria</taxon>
        <taxon>Pseudomonadati</taxon>
        <taxon>Pseudomonadota</taxon>
        <taxon>Betaproteobacteria</taxon>
        <taxon>Burkholderiales</taxon>
        <taxon>Burkholderiaceae</taxon>
        <taxon>Burkholderia</taxon>
        <taxon>Burkholderia cepacia complex</taxon>
    </lineage>
</organism>
<dbReference type="Proteomes" id="UP000068603">
    <property type="component" value="Unassembled WGS sequence"/>
</dbReference>
<accession>A0A119XIN9</accession>
<dbReference type="EMBL" id="LPHB01000093">
    <property type="protein sequence ID" value="KWA52241.1"/>
    <property type="molecule type" value="Genomic_DNA"/>
</dbReference>
<protein>
    <submittedName>
        <fullName evidence="1">Uncharacterized protein</fullName>
    </submittedName>
</protein>